<keyword evidence="3" id="KW-1185">Reference proteome</keyword>
<name>A0AAN6GC48_9BASI</name>
<protein>
    <submittedName>
        <fullName evidence="2">Uncharacterized protein</fullName>
    </submittedName>
</protein>
<feature type="signal peptide" evidence="1">
    <location>
        <begin position="1"/>
        <end position="25"/>
    </location>
</feature>
<evidence type="ECO:0000256" key="1">
    <source>
        <dbReference type="SAM" id="SignalP"/>
    </source>
</evidence>
<dbReference type="EMBL" id="JAPDMQ010000155">
    <property type="protein sequence ID" value="KAK0532649.1"/>
    <property type="molecule type" value="Genomic_DNA"/>
</dbReference>
<sequence length="143" mass="15176">MFGKTSSVKLALVLLATQLVSPVTAMPASTSSPASHTPKPTPTLGAAYAPCTLDSQCFSQHCEEGPCYSDLCHTSDFCSPVPPHGHCRTTADCDVNWQACSATTGRCKATDGNFCKVGSDCISKRCVRNICRVQRKQNEASST</sequence>
<gene>
    <name evidence="2" type="ORF">OC842_003226</name>
</gene>
<evidence type="ECO:0000313" key="2">
    <source>
        <dbReference type="EMBL" id="KAK0532649.1"/>
    </source>
</evidence>
<dbReference type="AlphaFoldDB" id="A0AAN6GC48"/>
<evidence type="ECO:0000313" key="3">
    <source>
        <dbReference type="Proteomes" id="UP001176521"/>
    </source>
</evidence>
<keyword evidence="1" id="KW-0732">Signal</keyword>
<accession>A0AAN6GC48</accession>
<feature type="chain" id="PRO_5043003542" evidence="1">
    <location>
        <begin position="26"/>
        <end position="143"/>
    </location>
</feature>
<dbReference type="Proteomes" id="UP001176521">
    <property type="component" value="Unassembled WGS sequence"/>
</dbReference>
<comment type="caution">
    <text evidence="2">The sequence shown here is derived from an EMBL/GenBank/DDBJ whole genome shotgun (WGS) entry which is preliminary data.</text>
</comment>
<reference evidence="2" key="1">
    <citation type="journal article" date="2023" name="PhytoFront">
        <title>Draft Genome Resources of Seven Strains of Tilletia horrida, Causal Agent of Kernel Smut of Rice.</title>
        <authorList>
            <person name="Khanal S."/>
            <person name="Antony Babu S."/>
            <person name="Zhou X.G."/>
        </authorList>
    </citation>
    <scope>NUCLEOTIDE SEQUENCE</scope>
    <source>
        <strain evidence="2">TX3</strain>
    </source>
</reference>
<organism evidence="2 3">
    <name type="scientific">Tilletia horrida</name>
    <dbReference type="NCBI Taxonomy" id="155126"/>
    <lineage>
        <taxon>Eukaryota</taxon>
        <taxon>Fungi</taxon>
        <taxon>Dikarya</taxon>
        <taxon>Basidiomycota</taxon>
        <taxon>Ustilaginomycotina</taxon>
        <taxon>Exobasidiomycetes</taxon>
        <taxon>Tilletiales</taxon>
        <taxon>Tilletiaceae</taxon>
        <taxon>Tilletia</taxon>
    </lineage>
</organism>
<proteinExistence type="predicted"/>